<organism evidence="2 3">
    <name type="scientific">Dreissena polymorpha</name>
    <name type="common">Zebra mussel</name>
    <name type="synonym">Mytilus polymorpha</name>
    <dbReference type="NCBI Taxonomy" id="45954"/>
    <lineage>
        <taxon>Eukaryota</taxon>
        <taxon>Metazoa</taxon>
        <taxon>Spiralia</taxon>
        <taxon>Lophotrochozoa</taxon>
        <taxon>Mollusca</taxon>
        <taxon>Bivalvia</taxon>
        <taxon>Autobranchia</taxon>
        <taxon>Heteroconchia</taxon>
        <taxon>Euheterodonta</taxon>
        <taxon>Imparidentia</taxon>
        <taxon>Neoheterodontei</taxon>
        <taxon>Myida</taxon>
        <taxon>Dreissenoidea</taxon>
        <taxon>Dreissenidae</taxon>
        <taxon>Dreissena</taxon>
    </lineage>
</organism>
<gene>
    <name evidence="2" type="ORF">DPMN_123796</name>
</gene>
<protein>
    <submittedName>
        <fullName evidence="2">Uncharacterized protein</fullName>
    </submittedName>
</protein>
<reference evidence="2" key="2">
    <citation type="submission" date="2020-11" db="EMBL/GenBank/DDBJ databases">
        <authorList>
            <person name="McCartney M.A."/>
            <person name="Auch B."/>
            <person name="Kono T."/>
            <person name="Mallez S."/>
            <person name="Becker A."/>
            <person name="Gohl D.M."/>
            <person name="Silverstein K.A.T."/>
            <person name="Koren S."/>
            <person name="Bechman K.B."/>
            <person name="Herman A."/>
            <person name="Abrahante J.E."/>
            <person name="Garbe J."/>
        </authorList>
    </citation>
    <scope>NUCLEOTIDE SEQUENCE</scope>
    <source>
        <strain evidence="2">Duluth1</strain>
        <tissue evidence="2">Whole animal</tissue>
    </source>
</reference>
<evidence type="ECO:0000313" key="3">
    <source>
        <dbReference type="Proteomes" id="UP000828390"/>
    </source>
</evidence>
<reference evidence="2" key="1">
    <citation type="journal article" date="2019" name="bioRxiv">
        <title>The Genome of the Zebra Mussel, Dreissena polymorpha: A Resource for Invasive Species Research.</title>
        <authorList>
            <person name="McCartney M.A."/>
            <person name="Auch B."/>
            <person name="Kono T."/>
            <person name="Mallez S."/>
            <person name="Zhang Y."/>
            <person name="Obille A."/>
            <person name="Becker A."/>
            <person name="Abrahante J.E."/>
            <person name="Garbe J."/>
            <person name="Badalamenti J.P."/>
            <person name="Herman A."/>
            <person name="Mangelson H."/>
            <person name="Liachko I."/>
            <person name="Sullivan S."/>
            <person name="Sone E.D."/>
            <person name="Koren S."/>
            <person name="Silverstein K.A.T."/>
            <person name="Beckman K.B."/>
            <person name="Gohl D.M."/>
        </authorList>
    </citation>
    <scope>NUCLEOTIDE SEQUENCE</scope>
    <source>
        <strain evidence="2">Duluth1</strain>
        <tissue evidence="2">Whole animal</tissue>
    </source>
</reference>
<comment type="caution">
    <text evidence="2">The sequence shown here is derived from an EMBL/GenBank/DDBJ whole genome shotgun (WGS) entry which is preliminary data.</text>
</comment>
<proteinExistence type="predicted"/>
<evidence type="ECO:0000256" key="1">
    <source>
        <dbReference type="SAM" id="MobiDB-lite"/>
    </source>
</evidence>
<dbReference type="Proteomes" id="UP000828390">
    <property type="component" value="Unassembled WGS sequence"/>
</dbReference>
<feature type="compositionally biased region" description="Basic and acidic residues" evidence="1">
    <location>
        <begin position="38"/>
        <end position="49"/>
    </location>
</feature>
<sequence>MGFAEKHLERRPFHISKSAYQMRRYFLATKFEASKHSHIQTDQEVDRRTQNGRLPNCGTLSPNISGTNYIPTSSPVWLAHGTYFADLAEMSFVPQHNEPQCKSVRRSIVWITCP</sequence>
<dbReference type="AlphaFoldDB" id="A0A9D4GSA6"/>
<dbReference type="EMBL" id="JAIWYP010000005">
    <property type="protein sequence ID" value="KAH3822027.1"/>
    <property type="molecule type" value="Genomic_DNA"/>
</dbReference>
<keyword evidence="3" id="KW-1185">Reference proteome</keyword>
<feature type="region of interest" description="Disordered" evidence="1">
    <location>
        <begin position="38"/>
        <end position="58"/>
    </location>
</feature>
<accession>A0A9D4GSA6</accession>
<evidence type="ECO:0000313" key="2">
    <source>
        <dbReference type="EMBL" id="KAH3822027.1"/>
    </source>
</evidence>
<name>A0A9D4GSA6_DREPO</name>